<dbReference type="STRING" id="1219011.GCA_001895045_01729"/>
<organism evidence="1 2">
    <name type="scientific">Rhodococcus coprophilus</name>
    <dbReference type="NCBI Taxonomy" id="38310"/>
    <lineage>
        <taxon>Bacteria</taxon>
        <taxon>Bacillati</taxon>
        <taxon>Actinomycetota</taxon>
        <taxon>Actinomycetes</taxon>
        <taxon>Mycobacteriales</taxon>
        <taxon>Nocardiaceae</taxon>
        <taxon>Rhodococcus</taxon>
    </lineage>
</organism>
<dbReference type="RefSeq" id="WP_169848861.1">
    <property type="nucleotide sequence ID" value="NZ_JAFBBL010000001.1"/>
</dbReference>
<dbReference type="KEGG" id="rcr:NCTC10994_01670"/>
<dbReference type="AlphaFoldDB" id="A0A2X4WU73"/>
<evidence type="ECO:0000313" key="2">
    <source>
        <dbReference type="Proteomes" id="UP000249091"/>
    </source>
</evidence>
<reference evidence="1 2" key="1">
    <citation type="submission" date="2018-06" db="EMBL/GenBank/DDBJ databases">
        <authorList>
            <consortium name="Pathogen Informatics"/>
            <person name="Doyle S."/>
        </authorList>
    </citation>
    <scope>NUCLEOTIDE SEQUENCE [LARGE SCALE GENOMIC DNA]</scope>
    <source>
        <strain evidence="1 2">NCTC10994</strain>
    </source>
</reference>
<evidence type="ECO:0000313" key="1">
    <source>
        <dbReference type="EMBL" id="SQI30525.1"/>
    </source>
</evidence>
<sequence>MSDDELRRAIRVLRERADLARSEGRTEDNATIEKTIQHYQEEMAQRL</sequence>
<accession>A0A2X4WU73</accession>
<proteinExistence type="predicted"/>
<protein>
    <submittedName>
        <fullName evidence="1">Uncharacterized protein</fullName>
    </submittedName>
</protein>
<gene>
    <name evidence="1" type="ORF">NCTC10994_01670</name>
</gene>
<name>A0A2X4WU73_9NOCA</name>
<dbReference type="Proteomes" id="UP000249091">
    <property type="component" value="Chromosome 1"/>
</dbReference>
<dbReference type="EMBL" id="LS483468">
    <property type="protein sequence ID" value="SQI30525.1"/>
    <property type="molecule type" value="Genomic_DNA"/>
</dbReference>
<keyword evidence="2" id="KW-1185">Reference proteome</keyword>